<dbReference type="Pfam" id="PF07702">
    <property type="entry name" value="UTRA"/>
    <property type="match status" value="1"/>
</dbReference>
<dbReference type="InterPro" id="IPR036390">
    <property type="entry name" value="WH_DNA-bd_sf"/>
</dbReference>
<proteinExistence type="predicted"/>
<dbReference type="STRING" id="504798.SAMN05421871_101880"/>
<dbReference type="InterPro" id="IPR011663">
    <property type="entry name" value="UTRA"/>
</dbReference>
<dbReference type="SUPFAM" id="SSF46785">
    <property type="entry name" value="Winged helix' DNA-binding domain"/>
    <property type="match status" value="1"/>
</dbReference>
<gene>
    <name evidence="5" type="ORF">SAMN05192558_113126</name>
</gene>
<dbReference type="PRINTS" id="PR00035">
    <property type="entry name" value="HTHGNTR"/>
</dbReference>
<dbReference type="SMART" id="SM00345">
    <property type="entry name" value="HTH_GNTR"/>
    <property type="match status" value="1"/>
</dbReference>
<dbReference type="InterPro" id="IPR036388">
    <property type="entry name" value="WH-like_DNA-bd_sf"/>
</dbReference>
<evidence type="ECO:0000259" key="4">
    <source>
        <dbReference type="PROSITE" id="PS50949"/>
    </source>
</evidence>
<protein>
    <submittedName>
        <fullName evidence="5">GntR family transcriptional regulator</fullName>
    </submittedName>
</protein>
<dbReference type="SMART" id="SM00866">
    <property type="entry name" value="UTRA"/>
    <property type="match status" value="1"/>
</dbReference>
<reference evidence="6" key="1">
    <citation type="submission" date="2016-10" db="EMBL/GenBank/DDBJ databases">
        <authorList>
            <person name="Varghese N."/>
            <person name="Submissions S."/>
        </authorList>
    </citation>
    <scope>NUCLEOTIDE SEQUENCE [LARGE SCALE GENOMIC DNA]</scope>
    <source>
        <strain evidence="6">IBRC-M 10655</strain>
    </source>
</reference>
<sequence>MAARGAPQAVYVRIANALRGQIESGQLEPGQQLPTEHALGAEYEVARATVRQALTLLKNEGLIIPARPRGYFVRKIRRSIYRPQAEFRPRPHFAEMDQWMEEQAEDGREPSQTINVEIVNPPHEIANRLGLKPDEMTVVRRRIRYLDGEPFNANDSYFPLSLVSTSEIMVPHDIQRGANEVLAELGARQVRAIDEIEVRMPTPTEATQLDLGPGTPVAVIRSTGYTADDRPVRAVVTVLPGTKHVIVFERDRLDPDD</sequence>
<feature type="domain" description="HTH gntR-type" evidence="4">
    <location>
        <begin position="8"/>
        <end position="76"/>
    </location>
</feature>
<dbReference type="GO" id="GO:0003677">
    <property type="term" value="F:DNA binding"/>
    <property type="evidence" value="ECO:0007669"/>
    <property type="project" value="UniProtKB-KW"/>
</dbReference>
<dbReference type="InterPro" id="IPR050679">
    <property type="entry name" value="Bact_HTH_transcr_reg"/>
</dbReference>
<dbReference type="PANTHER" id="PTHR44846:SF17">
    <property type="entry name" value="GNTR-FAMILY TRANSCRIPTIONAL REGULATOR"/>
    <property type="match status" value="1"/>
</dbReference>
<dbReference type="InterPro" id="IPR000524">
    <property type="entry name" value="Tscrpt_reg_HTH_GntR"/>
</dbReference>
<dbReference type="EMBL" id="FNJB01000013">
    <property type="protein sequence ID" value="SDP75233.1"/>
    <property type="molecule type" value="Genomic_DNA"/>
</dbReference>
<dbReference type="GO" id="GO:0045892">
    <property type="term" value="P:negative regulation of DNA-templated transcription"/>
    <property type="evidence" value="ECO:0007669"/>
    <property type="project" value="TreeGrafter"/>
</dbReference>
<dbReference type="OrthoDB" id="3615556at2"/>
<dbReference type="AlphaFoldDB" id="A0A1H0VA36"/>
<keyword evidence="2" id="KW-0238">DNA-binding</keyword>
<keyword evidence="6" id="KW-1185">Reference proteome</keyword>
<organism evidence="5 6">
    <name type="scientific">Actinokineospora alba</name>
    <dbReference type="NCBI Taxonomy" id="504798"/>
    <lineage>
        <taxon>Bacteria</taxon>
        <taxon>Bacillati</taxon>
        <taxon>Actinomycetota</taxon>
        <taxon>Actinomycetes</taxon>
        <taxon>Pseudonocardiales</taxon>
        <taxon>Pseudonocardiaceae</taxon>
        <taxon>Actinokineospora</taxon>
    </lineage>
</organism>
<evidence type="ECO:0000256" key="2">
    <source>
        <dbReference type="ARBA" id="ARBA00023125"/>
    </source>
</evidence>
<name>A0A1H0VA36_9PSEU</name>
<evidence type="ECO:0000313" key="6">
    <source>
        <dbReference type="Proteomes" id="UP000199651"/>
    </source>
</evidence>
<dbReference type="InterPro" id="IPR028978">
    <property type="entry name" value="Chorismate_lyase_/UTRA_dom_sf"/>
</dbReference>
<dbReference type="CDD" id="cd07377">
    <property type="entry name" value="WHTH_GntR"/>
    <property type="match status" value="1"/>
</dbReference>
<keyword evidence="3" id="KW-0804">Transcription</keyword>
<dbReference type="Gene3D" id="1.10.10.10">
    <property type="entry name" value="Winged helix-like DNA-binding domain superfamily/Winged helix DNA-binding domain"/>
    <property type="match status" value="1"/>
</dbReference>
<dbReference type="Proteomes" id="UP000199651">
    <property type="component" value="Unassembled WGS sequence"/>
</dbReference>
<dbReference type="Gene3D" id="3.40.1410.10">
    <property type="entry name" value="Chorismate lyase-like"/>
    <property type="match status" value="1"/>
</dbReference>
<keyword evidence="1" id="KW-0805">Transcription regulation</keyword>
<evidence type="ECO:0000256" key="1">
    <source>
        <dbReference type="ARBA" id="ARBA00023015"/>
    </source>
</evidence>
<dbReference type="PANTHER" id="PTHR44846">
    <property type="entry name" value="MANNOSYL-D-GLYCERATE TRANSPORT/METABOLISM SYSTEM REPRESSOR MNGR-RELATED"/>
    <property type="match status" value="1"/>
</dbReference>
<dbReference type="Pfam" id="PF00392">
    <property type="entry name" value="GntR"/>
    <property type="match status" value="1"/>
</dbReference>
<evidence type="ECO:0000256" key="3">
    <source>
        <dbReference type="ARBA" id="ARBA00023163"/>
    </source>
</evidence>
<accession>A0A1H0VA36</accession>
<evidence type="ECO:0000313" key="5">
    <source>
        <dbReference type="EMBL" id="SDP75233.1"/>
    </source>
</evidence>
<dbReference type="GO" id="GO:0003700">
    <property type="term" value="F:DNA-binding transcription factor activity"/>
    <property type="evidence" value="ECO:0007669"/>
    <property type="project" value="InterPro"/>
</dbReference>
<dbReference type="PROSITE" id="PS50949">
    <property type="entry name" value="HTH_GNTR"/>
    <property type="match status" value="1"/>
</dbReference>
<dbReference type="SUPFAM" id="SSF64288">
    <property type="entry name" value="Chorismate lyase-like"/>
    <property type="match status" value="1"/>
</dbReference>